<dbReference type="OrthoDB" id="9805617at2"/>
<keyword evidence="3 7" id="KW-0347">Helicase</keyword>
<dbReference type="PIRSF" id="PIRSF005496">
    <property type="entry name" value="ATP_hel_hrpB"/>
    <property type="match status" value="1"/>
</dbReference>
<keyword evidence="8" id="KW-1185">Reference proteome</keyword>
<dbReference type="PROSITE" id="PS51192">
    <property type="entry name" value="HELICASE_ATP_BIND_1"/>
    <property type="match status" value="1"/>
</dbReference>
<dbReference type="InterPro" id="IPR010225">
    <property type="entry name" value="HrpB"/>
</dbReference>
<keyword evidence="1" id="KW-0547">Nucleotide-binding</keyword>
<dbReference type="NCBIfam" id="TIGR01970">
    <property type="entry name" value="DEAH_box_HrpB"/>
    <property type="match status" value="1"/>
</dbReference>
<proteinExistence type="predicted"/>
<reference evidence="7 8" key="1">
    <citation type="submission" date="2018-05" db="EMBL/GenBank/DDBJ databases">
        <title>Leucothrix arctica sp. nov., isolated from Arctic seawater.</title>
        <authorList>
            <person name="Choi A."/>
            <person name="Baek K."/>
        </authorList>
    </citation>
    <scope>NUCLEOTIDE SEQUENCE [LARGE SCALE GENOMIC DNA]</scope>
    <source>
        <strain evidence="7 8">IMCC9719</strain>
    </source>
</reference>
<dbReference type="SUPFAM" id="SSF52540">
    <property type="entry name" value="P-loop containing nucleoside triphosphate hydrolases"/>
    <property type="match status" value="1"/>
</dbReference>
<dbReference type="Pfam" id="PF08482">
    <property type="entry name" value="HrpB_C"/>
    <property type="match status" value="1"/>
</dbReference>
<organism evidence="7 8">
    <name type="scientific">Leucothrix arctica</name>
    <dbReference type="NCBI Taxonomy" id="1481894"/>
    <lineage>
        <taxon>Bacteria</taxon>
        <taxon>Pseudomonadati</taxon>
        <taxon>Pseudomonadota</taxon>
        <taxon>Gammaproteobacteria</taxon>
        <taxon>Thiotrichales</taxon>
        <taxon>Thiotrichaceae</taxon>
        <taxon>Leucothrix</taxon>
    </lineage>
</organism>
<sequence length="853" mass="94487">MISLNLPIEAVLDTLKQRLTERHEVVLEAPPGAGKTTLVPLALMDEPWLAGKKILMLEPRRIATKSAAHRMASLLNETVGKSIGYRMRLDTKSSKHTKVEVITEGILTRMLQNDPSLEEVGLVIFDEFHERNLDSDLALSLCLKGRALFRDEASGDQPLKLLVMSATLDGAAVSSLLGDAPIVRSEGRTFPVDIVYGGASQPRERIVDRMVAAIKLAVTDNPESSVLAFLPGQGEIHRTNDELAQWLSERKLQGIHLKPLFGNLSIEEQQQAIAPLTGKFEGEQKVVLATNIAETSLTIEGVDVVVDSGLVRESRFNPSTGMTGLHTVKISNASSIQRAGRAGRIRPGKCYRLWSESQQQQMVPHGGAEILKADLAPLALQLLQWGVNDPAELVWLDAPPKGPWQQAIDLLTSLGAIDTSSKHLALSKHGQMMTQLPLHPRLAHLLLCGMNNGFTQQATYLASLLSDRDPFSRDNPDIAHRLDLLVGDVNCPAQHRGWLYRTQQLAKQIETQVKRFNKPDSNVSYLIQPKQVTGYLLACAYPDRIARRRHSGGYQLSNGRSASLTGHHALGNSQWLAVAEVSSTVGGKGDTIRSAALLDEKLFETLLSDHVTLDTFAAWDKKTQRFVAEEQEKIGLLVLHCSELKTVPVEAKRTALVQHIRKEGLSLLPWKPEQLQWRARVALLRSVDVSGDWPDVSDEALLDTLEDWLVPYLDNIKLLQDFKKLNLQEILSTLLPWDKQQQLNQLAPTRFKVPTGSSIAIDYAVNPPVLAVKLQEMFGCEQTPSIANGKIALLVHLLSPAKRPLQITQDLAGFWRTSYHDVKKDMKGRYPKHPWPDDPLVAVATRRVKPRGS</sequence>
<dbReference type="AlphaFoldDB" id="A0A317CMV0"/>
<dbReference type="InterPro" id="IPR027417">
    <property type="entry name" value="P-loop_NTPase"/>
</dbReference>
<dbReference type="PANTHER" id="PTHR43519:SF1">
    <property type="entry name" value="ATP-DEPENDENT RNA HELICASE HRPB"/>
    <property type="match status" value="1"/>
</dbReference>
<dbReference type="RefSeq" id="WP_109821436.1">
    <property type="nucleotide sequence ID" value="NZ_QGKL01000004.1"/>
</dbReference>
<dbReference type="Gene3D" id="1.20.120.1080">
    <property type="match status" value="1"/>
</dbReference>
<dbReference type="Pfam" id="PF00270">
    <property type="entry name" value="DEAD"/>
    <property type="match status" value="1"/>
</dbReference>
<dbReference type="FunFam" id="3.40.50.300:FF:002125">
    <property type="entry name" value="ATP-dependent helicase HrpB"/>
    <property type="match status" value="1"/>
</dbReference>
<dbReference type="Pfam" id="PF00271">
    <property type="entry name" value="Helicase_C"/>
    <property type="match status" value="1"/>
</dbReference>
<dbReference type="PANTHER" id="PTHR43519">
    <property type="entry name" value="ATP-DEPENDENT RNA HELICASE HRPB"/>
    <property type="match status" value="1"/>
</dbReference>
<dbReference type="GO" id="GO:0005524">
    <property type="term" value="F:ATP binding"/>
    <property type="evidence" value="ECO:0007669"/>
    <property type="project" value="UniProtKB-KW"/>
</dbReference>
<feature type="domain" description="Helicase C-terminal" evidence="6">
    <location>
        <begin position="206"/>
        <end position="386"/>
    </location>
</feature>
<dbReference type="InterPro" id="IPR007502">
    <property type="entry name" value="Helicase-assoc_dom"/>
</dbReference>
<evidence type="ECO:0000259" key="5">
    <source>
        <dbReference type="PROSITE" id="PS51192"/>
    </source>
</evidence>
<dbReference type="InterPro" id="IPR013689">
    <property type="entry name" value="RNA_helicase_ATP-dep_HrpB_C"/>
</dbReference>
<dbReference type="SMART" id="SM00847">
    <property type="entry name" value="HA2"/>
    <property type="match status" value="1"/>
</dbReference>
<dbReference type="InterPro" id="IPR014001">
    <property type="entry name" value="Helicase_ATP-bd"/>
</dbReference>
<feature type="domain" description="Helicase ATP-binding" evidence="5">
    <location>
        <begin position="16"/>
        <end position="186"/>
    </location>
</feature>
<keyword evidence="4" id="KW-0067">ATP-binding</keyword>
<dbReference type="InterPro" id="IPR001650">
    <property type="entry name" value="Helicase_C-like"/>
</dbReference>
<evidence type="ECO:0000256" key="4">
    <source>
        <dbReference type="ARBA" id="ARBA00022840"/>
    </source>
</evidence>
<evidence type="ECO:0000259" key="6">
    <source>
        <dbReference type="PROSITE" id="PS51194"/>
    </source>
</evidence>
<gene>
    <name evidence="7" type="primary">hrpB</name>
    <name evidence="7" type="ORF">DKT75_00280</name>
</gene>
<dbReference type="GO" id="GO:0004386">
    <property type="term" value="F:helicase activity"/>
    <property type="evidence" value="ECO:0007669"/>
    <property type="project" value="UniProtKB-KW"/>
</dbReference>
<evidence type="ECO:0000313" key="7">
    <source>
        <dbReference type="EMBL" id="PWQ99541.1"/>
    </source>
</evidence>
<dbReference type="InterPro" id="IPR011545">
    <property type="entry name" value="DEAD/DEAH_box_helicase_dom"/>
</dbReference>
<dbReference type="Gene3D" id="3.40.50.300">
    <property type="entry name" value="P-loop containing nucleotide triphosphate hydrolases"/>
    <property type="match status" value="2"/>
</dbReference>
<evidence type="ECO:0000256" key="2">
    <source>
        <dbReference type="ARBA" id="ARBA00022801"/>
    </source>
</evidence>
<name>A0A317CMV0_9GAMM</name>
<dbReference type="GO" id="GO:0003676">
    <property type="term" value="F:nucleic acid binding"/>
    <property type="evidence" value="ECO:0007669"/>
    <property type="project" value="InterPro"/>
</dbReference>
<keyword evidence="2" id="KW-0378">Hydrolase</keyword>
<dbReference type="SMART" id="SM00490">
    <property type="entry name" value="HELICc"/>
    <property type="match status" value="1"/>
</dbReference>
<dbReference type="PROSITE" id="PS51194">
    <property type="entry name" value="HELICASE_CTER"/>
    <property type="match status" value="1"/>
</dbReference>
<dbReference type="CDD" id="cd17990">
    <property type="entry name" value="DEXHc_HrpB"/>
    <property type="match status" value="1"/>
</dbReference>
<evidence type="ECO:0000256" key="3">
    <source>
        <dbReference type="ARBA" id="ARBA00022806"/>
    </source>
</evidence>
<evidence type="ECO:0000313" key="8">
    <source>
        <dbReference type="Proteomes" id="UP000245506"/>
    </source>
</evidence>
<accession>A0A317CMV0</accession>
<dbReference type="EMBL" id="QGKL01000004">
    <property type="protein sequence ID" value="PWQ99541.1"/>
    <property type="molecule type" value="Genomic_DNA"/>
</dbReference>
<dbReference type="InterPro" id="IPR049614">
    <property type="entry name" value="HrpB_DEXH"/>
</dbReference>
<dbReference type="GO" id="GO:0016787">
    <property type="term" value="F:hydrolase activity"/>
    <property type="evidence" value="ECO:0007669"/>
    <property type="project" value="UniProtKB-KW"/>
</dbReference>
<comment type="caution">
    <text evidence="7">The sequence shown here is derived from an EMBL/GenBank/DDBJ whole genome shotgun (WGS) entry which is preliminary data.</text>
</comment>
<dbReference type="CDD" id="cd18791">
    <property type="entry name" value="SF2_C_RHA"/>
    <property type="match status" value="1"/>
</dbReference>
<dbReference type="Proteomes" id="UP000245506">
    <property type="component" value="Unassembled WGS sequence"/>
</dbReference>
<evidence type="ECO:0000256" key="1">
    <source>
        <dbReference type="ARBA" id="ARBA00022741"/>
    </source>
</evidence>
<protein>
    <submittedName>
        <fullName evidence="7">ATP-dependent helicase HrpB</fullName>
    </submittedName>
</protein>
<dbReference type="SMART" id="SM00487">
    <property type="entry name" value="DEXDc"/>
    <property type="match status" value="1"/>
</dbReference>